<dbReference type="EMBL" id="LT934117">
    <property type="protein sequence ID" value="VAH90030.1"/>
    <property type="molecule type" value="Genomic_DNA"/>
</dbReference>
<feature type="compositionally biased region" description="Acidic residues" evidence="1">
    <location>
        <begin position="16"/>
        <end position="25"/>
    </location>
</feature>
<organism evidence="2 3">
    <name type="scientific">Triticum turgidum subsp. durum</name>
    <name type="common">Durum wheat</name>
    <name type="synonym">Triticum durum</name>
    <dbReference type="NCBI Taxonomy" id="4567"/>
    <lineage>
        <taxon>Eukaryota</taxon>
        <taxon>Viridiplantae</taxon>
        <taxon>Streptophyta</taxon>
        <taxon>Embryophyta</taxon>
        <taxon>Tracheophyta</taxon>
        <taxon>Spermatophyta</taxon>
        <taxon>Magnoliopsida</taxon>
        <taxon>Liliopsida</taxon>
        <taxon>Poales</taxon>
        <taxon>Poaceae</taxon>
        <taxon>BOP clade</taxon>
        <taxon>Pooideae</taxon>
        <taxon>Triticodae</taxon>
        <taxon>Triticeae</taxon>
        <taxon>Triticinae</taxon>
        <taxon>Triticum</taxon>
    </lineage>
</organism>
<dbReference type="Gramene" id="TRITD4Av1G056230.7">
    <property type="protein sequence ID" value="TRITD4Av1G056230.7"/>
    <property type="gene ID" value="TRITD4Av1G056230"/>
</dbReference>
<dbReference type="PANTHER" id="PTHR12298">
    <property type="entry name" value="PCDC2 PROGRAMMED CELL DEATH PROTEIN 2 -RELATED"/>
    <property type="match status" value="1"/>
</dbReference>
<proteinExistence type="predicted"/>
<name>A0A9R0S8P4_TRITD</name>
<reference evidence="2 3" key="1">
    <citation type="submission" date="2017-09" db="EMBL/GenBank/DDBJ databases">
        <authorList>
            <consortium name="International Durum Wheat Genome Sequencing Consortium (IDWGSC)"/>
            <person name="Milanesi L."/>
        </authorList>
    </citation>
    <scope>NUCLEOTIDE SEQUENCE [LARGE SCALE GENOMIC DNA]</scope>
    <source>
        <strain evidence="3">cv. Svevo</strain>
    </source>
</reference>
<dbReference type="AlphaFoldDB" id="A0A9R0S8P4"/>
<accession>A0A9R0S8P4</accession>
<feature type="region of interest" description="Disordered" evidence="1">
    <location>
        <begin position="1"/>
        <end position="26"/>
    </location>
</feature>
<evidence type="ECO:0000313" key="3">
    <source>
        <dbReference type="Proteomes" id="UP000324705"/>
    </source>
</evidence>
<gene>
    <name evidence="2" type="ORF">TRITD_4Av1G056230</name>
</gene>
<evidence type="ECO:0000256" key="1">
    <source>
        <dbReference type="SAM" id="MobiDB-lite"/>
    </source>
</evidence>
<sequence>MEPNADKLRGLRITSLDDEDDDETELPATVAAAASGYDDDDEDEDEEAEVMLGFLEKPKHPGLLRHLFPSKAGGIPAWLDPMNLPSGNSSCCGFCGEPLHFVLQVIALCLEAIVPVVFFPELVLVKWMLRLCRFMLLLRAMQQHSTALSSCSCARRWHACTETSTNSGHATKAILVEGEVFRCQLPRTNVFYSSEPPSHNNSDKPLCAGGSFPFCSVTCHLRFTVPNKFGMLLVLHFLHYVVLPPSQNKCLSSSTKLRHLFRDGGSN</sequence>
<evidence type="ECO:0000313" key="2">
    <source>
        <dbReference type="EMBL" id="VAH90030.1"/>
    </source>
</evidence>
<dbReference type="PANTHER" id="PTHR12298:SF4">
    <property type="entry name" value="PROGRAMMED CELL DEATH PROTEIN 2"/>
    <property type="match status" value="1"/>
</dbReference>
<keyword evidence="3" id="KW-1185">Reference proteome</keyword>
<dbReference type="Proteomes" id="UP000324705">
    <property type="component" value="Chromosome 4A"/>
</dbReference>
<protein>
    <submittedName>
        <fullName evidence="2">Uncharacterized protein</fullName>
    </submittedName>
</protein>